<gene>
    <name evidence="9 10" type="primary">Trmt6</name>
</gene>
<dbReference type="KEGG" id="fas:105265626"/>
<comment type="subcellular location">
    <subcellularLocation>
        <location evidence="1 6">Nucleus</location>
    </subcellularLocation>
</comment>
<name>A0A9R1T274_9HYME</name>
<evidence type="ECO:0000256" key="6">
    <source>
        <dbReference type="PIRNR" id="PIRNR038170"/>
    </source>
</evidence>
<dbReference type="Pfam" id="PF04189">
    <property type="entry name" value="Gcd10p"/>
    <property type="match status" value="1"/>
</dbReference>
<dbReference type="CTD" id="51605"/>
<evidence type="ECO:0000313" key="10">
    <source>
        <dbReference type="RefSeq" id="XP_011301517.1"/>
    </source>
</evidence>
<accession>A0A9R1T274</accession>
<evidence type="ECO:0000313" key="9">
    <source>
        <dbReference type="RefSeq" id="XP_011301509.1"/>
    </source>
</evidence>
<dbReference type="GO" id="GO:0030488">
    <property type="term" value="P:tRNA methylation"/>
    <property type="evidence" value="ECO:0007669"/>
    <property type="project" value="InterPro"/>
</dbReference>
<keyword evidence="5 6" id="KW-0539">Nucleus</keyword>
<keyword evidence="8" id="KW-1185">Reference proteome</keyword>
<comment type="function">
    <text evidence="6">Substrate-binding subunit of tRNA (adenine-N1-)-methyltransferase, which catalyzes the formation of N1-methyladenine at position 58 (m1A58) in initiator methionyl-tRNA.</text>
</comment>
<accession>A0A9R1T244</accession>
<feature type="compositionally biased region" description="Polar residues" evidence="7">
    <location>
        <begin position="85"/>
        <end position="103"/>
    </location>
</feature>
<comment type="subunit">
    <text evidence="6">Heterotetramer.</text>
</comment>
<evidence type="ECO:0000256" key="7">
    <source>
        <dbReference type="SAM" id="MobiDB-lite"/>
    </source>
</evidence>
<protein>
    <recommendedName>
        <fullName evidence="3 6">tRNA (adenine(58)-N(1))-methyltransferase non-catalytic subunit TRM6</fullName>
    </recommendedName>
</protein>
<dbReference type="GeneID" id="105265626"/>
<organism evidence="8 9">
    <name type="scientific">Fopius arisanus</name>
    <dbReference type="NCBI Taxonomy" id="64838"/>
    <lineage>
        <taxon>Eukaryota</taxon>
        <taxon>Metazoa</taxon>
        <taxon>Ecdysozoa</taxon>
        <taxon>Arthropoda</taxon>
        <taxon>Hexapoda</taxon>
        <taxon>Insecta</taxon>
        <taxon>Pterygota</taxon>
        <taxon>Neoptera</taxon>
        <taxon>Endopterygota</taxon>
        <taxon>Hymenoptera</taxon>
        <taxon>Apocrita</taxon>
        <taxon>Ichneumonoidea</taxon>
        <taxon>Braconidae</taxon>
        <taxon>Opiinae</taxon>
        <taxon>Fopius</taxon>
    </lineage>
</organism>
<dbReference type="GO" id="GO:0031515">
    <property type="term" value="C:tRNA (m1A) methyltransferase complex"/>
    <property type="evidence" value="ECO:0007669"/>
    <property type="project" value="UniProtKB-UniRule"/>
</dbReference>
<keyword evidence="4 6" id="KW-0819">tRNA processing</keyword>
<feature type="region of interest" description="Disordered" evidence="7">
    <location>
        <begin position="81"/>
        <end position="107"/>
    </location>
</feature>
<evidence type="ECO:0000256" key="2">
    <source>
        <dbReference type="ARBA" id="ARBA00008320"/>
    </source>
</evidence>
<dbReference type="RefSeq" id="XP_011301517.1">
    <property type="nucleotide sequence ID" value="XM_011303215.1"/>
</dbReference>
<evidence type="ECO:0000313" key="8">
    <source>
        <dbReference type="Proteomes" id="UP000694866"/>
    </source>
</evidence>
<dbReference type="InterPro" id="IPR017423">
    <property type="entry name" value="TRM6"/>
</dbReference>
<dbReference type="PIRSF" id="PIRSF038170">
    <property type="entry name" value="tRNA_m1A_mtfrase"/>
    <property type="match status" value="1"/>
</dbReference>
<evidence type="ECO:0000256" key="1">
    <source>
        <dbReference type="ARBA" id="ARBA00004123"/>
    </source>
</evidence>
<evidence type="ECO:0000256" key="4">
    <source>
        <dbReference type="ARBA" id="ARBA00022694"/>
    </source>
</evidence>
<dbReference type="PANTHER" id="PTHR12945:SF0">
    <property type="entry name" value="TRNA (ADENINE(58)-N(1))-METHYLTRANSFERASE NON-CATALYTIC SUBUNIT TRM6"/>
    <property type="match status" value="1"/>
</dbReference>
<dbReference type="AlphaFoldDB" id="A0A9R1T274"/>
<sequence length="455" mass="52348">MGEQSPEETVQPGNYVVIEKQNFRKLCKITEKGTFTLGKEQVQMEDLVNKPYWTTFKMFPSKISKKHVSLEVALKAETMEDIRQGMSSGTDNRSITDDGTSQKLSKEEIEDLRDAGKSSKEIVTSLISNSTSFATKTEFSQEKYIKKKEKKYCRYLTMKKPSISMIQEIYFRQDSSKINFLRMDTLSQILSYSDVRSEGKFLLYDSGTSGLSAAALLNRIGAGTSGSLTYLYPGNQAQLMLVQAMNYPEEQLKRMMVANLFTFLRIYHQGEDQIMRELVKKHCHWKKTREMQTPEEIIPAKKLKLDKMEENGVSTEKVDKNDENNEETMERVLNGVCSVPEGFKEPKWFRETKNAVSCFKEGKADGLIIVTKEHPFSIVKSLLSFLGMSRPFIIYHCHREPLQETYVALKQRKDIVNLRLFSNFFRGYQVLPNRTHPEIMMNDLGGYLLTGFLVE</sequence>
<dbReference type="Proteomes" id="UP000694866">
    <property type="component" value="Unplaced"/>
</dbReference>
<dbReference type="PANTHER" id="PTHR12945">
    <property type="entry name" value="TRANSLATION INITIATION FACTOR EIF3-RELATED"/>
    <property type="match status" value="1"/>
</dbReference>
<reference evidence="9 10" key="1">
    <citation type="submission" date="2025-04" db="UniProtKB">
        <authorList>
            <consortium name="RefSeq"/>
        </authorList>
    </citation>
    <scope>IDENTIFICATION</scope>
    <source>
        <strain evidence="9 10">USDA-PBARC FA_bdor</strain>
        <tissue evidence="9 10">Whole organism</tissue>
    </source>
</reference>
<dbReference type="OrthoDB" id="10254665at2759"/>
<evidence type="ECO:0000256" key="3">
    <source>
        <dbReference type="ARBA" id="ARBA00021704"/>
    </source>
</evidence>
<dbReference type="RefSeq" id="XP_011301509.1">
    <property type="nucleotide sequence ID" value="XM_011303207.1"/>
</dbReference>
<comment type="similarity">
    <text evidence="2 6">Belongs to the TRM6/GCD10 family.</text>
</comment>
<dbReference type="GO" id="GO:0005634">
    <property type="term" value="C:nucleus"/>
    <property type="evidence" value="ECO:0007669"/>
    <property type="project" value="UniProtKB-SubCell"/>
</dbReference>
<proteinExistence type="inferred from homology"/>
<evidence type="ECO:0000256" key="5">
    <source>
        <dbReference type="ARBA" id="ARBA00023242"/>
    </source>
</evidence>